<dbReference type="EMBL" id="QXDL01000014">
    <property type="protein sequence ID" value="RIH90232.1"/>
    <property type="molecule type" value="Genomic_DNA"/>
</dbReference>
<name>A0A399F5T0_9DEIN</name>
<proteinExistence type="predicted"/>
<organism evidence="1 2">
    <name type="scientific">Calidithermus terrae</name>
    <dbReference type="NCBI Taxonomy" id="1408545"/>
    <lineage>
        <taxon>Bacteria</taxon>
        <taxon>Thermotogati</taxon>
        <taxon>Deinococcota</taxon>
        <taxon>Deinococci</taxon>
        <taxon>Thermales</taxon>
        <taxon>Thermaceae</taxon>
        <taxon>Calidithermus</taxon>
    </lineage>
</organism>
<reference evidence="1 2" key="1">
    <citation type="submission" date="2018-08" db="EMBL/GenBank/DDBJ databases">
        <title>Meiothermus terrae DSM 26712 genome sequencing project.</title>
        <authorList>
            <person name="Da Costa M.S."/>
            <person name="Albuquerque L."/>
            <person name="Raposo P."/>
            <person name="Froufe H.J.C."/>
            <person name="Barroso C.S."/>
            <person name="Egas C."/>
        </authorList>
    </citation>
    <scope>NUCLEOTIDE SEQUENCE [LARGE SCALE GENOMIC DNA]</scope>
    <source>
        <strain evidence="1 2">DSM 26712</strain>
    </source>
</reference>
<keyword evidence="2" id="KW-1185">Reference proteome</keyword>
<gene>
    <name evidence="1" type="ORF">Mterra_00607</name>
</gene>
<accession>A0A399F5T0</accession>
<evidence type="ECO:0000313" key="1">
    <source>
        <dbReference type="EMBL" id="RIH90232.1"/>
    </source>
</evidence>
<evidence type="ECO:0000313" key="2">
    <source>
        <dbReference type="Proteomes" id="UP000265715"/>
    </source>
</evidence>
<dbReference type="Pfam" id="PF19409">
    <property type="entry name" value="Thiopep_pre"/>
    <property type="match status" value="1"/>
</dbReference>
<sequence>MDNTKNTPKPEDIQADFNLEDLDLNDVKVLAESDSYALPEAGASIGKFSCTIVITK</sequence>
<protein>
    <submittedName>
        <fullName evidence="1">Uncharacterized protein</fullName>
    </submittedName>
</protein>
<dbReference type="RefSeq" id="WP_157202525.1">
    <property type="nucleotide sequence ID" value="NZ_QXDL01000014.1"/>
</dbReference>
<dbReference type="Proteomes" id="UP000265715">
    <property type="component" value="Unassembled WGS sequence"/>
</dbReference>
<dbReference type="AlphaFoldDB" id="A0A399F5T0"/>
<comment type="caution">
    <text evidence="1">The sequence shown here is derived from an EMBL/GenBank/DDBJ whole genome shotgun (WGS) entry which is preliminary data.</text>
</comment>